<proteinExistence type="predicted"/>
<sequence>MEEFGVFDQQAKRRGIPLKIHRLCRAAIEKNDIIPHFITGLIRQIVSPPSAEGSPSLESALSCLRSLLSWPAHRFFEEDDVNADEFELWRVSGTNWANVLSVEISGGRYPLVEFFYQCSQHSKPELRNEYVELMVLAASYTSADWDSETASFYAQRSLAILLEVLSTHLNPDTFDERRLSLLTSGCQRWFCAYADDLSTKLGQPTWMSLLDYFSDVTSRLMSIECVSNDNECLMSSLDAVLNCWFQLSLTAGQSTQRHPGVGDKYVGLFKHFVDCKLAHMTSDENINDFSASFADSHLQFVAKMGRESCVASCQFLAEKTSQLMLGWQSQSIPPFVAYEGLWTVFKLCSLFIADPADGEEPSVPGCFLALGDDAGALMLLINMLVSAQEPLLSLSDSPSVCGAYAEIFEKFIVTYSECAVPQYTAVFDDDTLLVFALHLVTQLLQKFAFEDEVDTVVSHLLRCLSTTRRARSSVGLRNAADTKVLMELSSSMQFNCSSVVRGRLYAYLLTHFASTSTLTLDQVAETFPVLHARRSSSLQNVLESLHVITGLFSSLTDAPLLQTLLPIFTDASEFASIYCVGHSTERQAALSLLEMQNASFLTWSGALEGGGILQVIRSCCTTVTSTLQVYASDRGWYTDEGSRTENSFLISISGLIGTLCKWKTTLLLFSRRGCCLSRGGGDGGGGYGVRVPQRGLSQHARRGGSGI</sequence>
<dbReference type="VEuPathDB" id="TriTrypDB:ADEAN_000153100"/>
<organism evidence="1 2">
    <name type="scientific">Angomonas deanei</name>
    <dbReference type="NCBI Taxonomy" id="59799"/>
    <lineage>
        <taxon>Eukaryota</taxon>
        <taxon>Discoba</taxon>
        <taxon>Euglenozoa</taxon>
        <taxon>Kinetoplastea</taxon>
        <taxon>Metakinetoplastina</taxon>
        <taxon>Trypanosomatida</taxon>
        <taxon>Trypanosomatidae</taxon>
        <taxon>Strigomonadinae</taxon>
        <taxon>Angomonas</taxon>
    </lineage>
</organism>
<evidence type="ECO:0000313" key="1">
    <source>
        <dbReference type="EMBL" id="CAD2214087.1"/>
    </source>
</evidence>
<gene>
    <name evidence="1" type="ORF">ADEAN_000153100</name>
</gene>
<dbReference type="SUPFAM" id="SSF48371">
    <property type="entry name" value="ARM repeat"/>
    <property type="match status" value="1"/>
</dbReference>
<reference evidence="1 2" key="1">
    <citation type="submission" date="2020-08" db="EMBL/GenBank/DDBJ databases">
        <authorList>
            <person name="Newling K."/>
            <person name="Davey J."/>
            <person name="Forrester S."/>
        </authorList>
    </citation>
    <scope>NUCLEOTIDE SEQUENCE [LARGE SCALE GENOMIC DNA]</scope>
    <source>
        <strain evidence="2">Crithidia deanei Carvalho (ATCC PRA-265)</strain>
    </source>
</reference>
<dbReference type="EMBL" id="LR877147">
    <property type="protein sequence ID" value="CAD2214087.1"/>
    <property type="molecule type" value="Genomic_DNA"/>
</dbReference>
<dbReference type="Proteomes" id="UP000515908">
    <property type="component" value="Chromosome 03"/>
</dbReference>
<dbReference type="AlphaFoldDB" id="A0A7G2C5R6"/>
<name>A0A7G2C5R6_9TRYP</name>
<keyword evidence="2" id="KW-1185">Reference proteome</keyword>
<dbReference type="OrthoDB" id="270594at2759"/>
<evidence type="ECO:0000313" key="2">
    <source>
        <dbReference type="Proteomes" id="UP000515908"/>
    </source>
</evidence>
<dbReference type="InterPro" id="IPR016024">
    <property type="entry name" value="ARM-type_fold"/>
</dbReference>
<accession>A0A7G2C5R6</accession>
<protein>
    <submittedName>
        <fullName evidence="1">Uncharacterized protein</fullName>
    </submittedName>
</protein>